<dbReference type="OrthoDB" id="539213at2759"/>
<dbReference type="AlphaFoldDB" id="A0A0C3GWJ1"/>
<evidence type="ECO:0000256" key="1">
    <source>
        <dbReference type="SAM" id="Coils"/>
    </source>
</evidence>
<reference evidence="2 3" key="1">
    <citation type="submission" date="2014-04" db="EMBL/GenBank/DDBJ databases">
        <authorList>
            <consortium name="DOE Joint Genome Institute"/>
            <person name="Kuo A."/>
            <person name="Martino E."/>
            <person name="Perotto S."/>
            <person name="Kohler A."/>
            <person name="Nagy L.G."/>
            <person name="Floudas D."/>
            <person name="Copeland A."/>
            <person name="Barry K.W."/>
            <person name="Cichocki N."/>
            <person name="Veneault-Fourrey C."/>
            <person name="LaButti K."/>
            <person name="Lindquist E.A."/>
            <person name="Lipzen A."/>
            <person name="Lundell T."/>
            <person name="Morin E."/>
            <person name="Murat C."/>
            <person name="Sun H."/>
            <person name="Tunlid A."/>
            <person name="Henrissat B."/>
            <person name="Grigoriev I.V."/>
            <person name="Hibbett D.S."/>
            <person name="Martin F."/>
            <person name="Nordberg H.P."/>
            <person name="Cantor M.N."/>
            <person name="Hua S.X."/>
        </authorList>
    </citation>
    <scope>NUCLEOTIDE SEQUENCE [LARGE SCALE GENOMIC DNA]</scope>
    <source>
        <strain evidence="2 3">Zn</strain>
    </source>
</reference>
<sequence length="678" mass="77550">MDGLSAAASGIGVVSLAIQVVNSVREIQRFLRNVSDAPKELRRLINLLEQLELILENIGILIKEQRKQSGDIDIDMSPDVWRAIKTCEDKVRMLKSTIKTVKRENRATNKTTKALESFRLACKKKDIEEFESQLQSTLSLLNLAMTTNLTLNMPSLSCLHLLKISSAVNFENMKKLVSEVIASRQITTTATEEPALLLHTNLPTPNNPSRYCDFVGDEDGQEHLSRRMGTHISRRGSVATLYYGLLGKAFVKRKSQSTKLGCNGKLFIESYSKCETTLVFMASFLSTCVEFQYVSTFGSIQRSLRTYPLLPYDHPIWDMCGDGDLKGMQTILGERQVSPFSVDSGGWTLLHNSTISLKPEICKFLFDLGLNGQEETISGQRPFVSPPNSLNDISELRDTYTLFASRLEDIDKAAFCSDLFSSLSFEPTVNMFNEMVHEWVSKENIHKYGVSPILMAIRMLWKSESALSDHWKESIQRLLALRQDLHKSSFDGGILLLDDIMSIVDRPFDSLYLGDAWLDILGRCGVNVVEYLRNERVHHSMNSRSLPLLYPHRRSDHERYLIISEDIPRVSWEWFIDPEGKAFDVLEEFKNFGPATHNIFSDYCSPESIENWPFIYPGWQYCAKKVVWVEDGYEYNKQRRIFQLFEDRFERRQCKKATKLTRARGMHEGSKMPGAWID</sequence>
<dbReference type="STRING" id="913774.A0A0C3GWJ1"/>
<dbReference type="EMBL" id="KN832889">
    <property type="protein sequence ID" value="KIM94636.1"/>
    <property type="molecule type" value="Genomic_DNA"/>
</dbReference>
<accession>A0A0C3GWJ1</accession>
<keyword evidence="1" id="KW-0175">Coiled coil</keyword>
<name>A0A0C3GWJ1_OIDMZ</name>
<proteinExistence type="predicted"/>
<reference evidence="3" key="2">
    <citation type="submission" date="2015-01" db="EMBL/GenBank/DDBJ databases">
        <title>Evolutionary Origins and Diversification of the Mycorrhizal Mutualists.</title>
        <authorList>
            <consortium name="DOE Joint Genome Institute"/>
            <consortium name="Mycorrhizal Genomics Consortium"/>
            <person name="Kohler A."/>
            <person name="Kuo A."/>
            <person name="Nagy L.G."/>
            <person name="Floudas D."/>
            <person name="Copeland A."/>
            <person name="Barry K.W."/>
            <person name="Cichocki N."/>
            <person name="Veneault-Fourrey C."/>
            <person name="LaButti K."/>
            <person name="Lindquist E.A."/>
            <person name="Lipzen A."/>
            <person name="Lundell T."/>
            <person name="Morin E."/>
            <person name="Murat C."/>
            <person name="Riley R."/>
            <person name="Ohm R."/>
            <person name="Sun H."/>
            <person name="Tunlid A."/>
            <person name="Henrissat B."/>
            <person name="Grigoriev I.V."/>
            <person name="Hibbett D.S."/>
            <person name="Martin F."/>
        </authorList>
    </citation>
    <scope>NUCLEOTIDE SEQUENCE [LARGE SCALE GENOMIC DNA]</scope>
    <source>
        <strain evidence="3">Zn</strain>
    </source>
</reference>
<evidence type="ECO:0000313" key="2">
    <source>
        <dbReference type="EMBL" id="KIM94636.1"/>
    </source>
</evidence>
<protein>
    <recommendedName>
        <fullName evidence="4">Fungal N-terminal domain-containing protein</fullName>
    </recommendedName>
</protein>
<organism evidence="2 3">
    <name type="scientific">Oidiodendron maius (strain Zn)</name>
    <dbReference type="NCBI Taxonomy" id="913774"/>
    <lineage>
        <taxon>Eukaryota</taxon>
        <taxon>Fungi</taxon>
        <taxon>Dikarya</taxon>
        <taxon>Ascomycota</taxon>
        <taxon>Pezizomycotina</taxon>
        <taxon>Leotiomycetes</taxon>
        <taxon>Leotiomycetes incertae sedis</taxon>
        <taxon>Myxotrichaceae</taxon>
        <taxon>Oidiodendron</taxon>
    </lineage>
</organism>
<feature type="coiled-coil region" evidence="1">
    <location>
        <begin position="48"/>
        <end position="104"/>
    </location>
</feature>
<dbReference type="HOGENOM" id="CLU_405483_0_0_1"/>
<evidence type="ECO:0008006" key="4">
    <source>
        <dbReference type="Google" id="ProtNLM"/>
    </source>
</evidence>
<keyword evidence="3" id="KW-1185">Reference proteome</keyword>
<dbReference type="InParanoid" id="A0A0C3GWJ1"/>
<dbReference type="Proteomes" id="UP000054321">
    <property type="component" value="Unassembled WGS sequence"/>
</dbReference>
<evidence type="ECO:0000313" key="3">
    <source>
        <dbReference type="Proteomes" id="UP000054321"/>
    </source>
</evidence>
<gene>
    <name evidence="2" type="ORF">OIDMADRAFT_60413</name>
</gene>